<evidence type="ECO:0000256" key="3">
    <source>
        <dbReference type="ARBA" id="ARBA00022692"/>
    </source>
</evidence>
<keyword evidence="2" id="KW-1003">Cell membrane</keyword>
<feature type="transmembrane region" description="Helical" evidence="6">
    <location>
        <begin position="86"/>
        <end position="103"/>
    </location>
</feature>
<proteinExistence type="predicted"/>
<gene>
    <name evidence="7" type="ORF">AMYX_36600</name>
</gene>
<evidence type="ECO:0000256" key="4">
    <source>
        <dbReference type="ARBA" id="ARBA00022989"/>
    </source>
</evidence>
<dbReference type="Proteomes" id="UP000503640">
    <property type="component" value="Unassembled WGS sequence"/>
</dbReference>
<dbReference type="InterPro" id="IPR001851">
    <property type="entry name" value="ABC_transp_permease"/>
</dbReference>
<dbReference type="GO" id="GO:0022857">
    <property type="term" value="F:transmembrane transporter activity"/>
    <property type="evidence" value="ECO:0007669"/>
    <property type="project" value="InterPro"/>
</dbReference>
<evidence type="ECO:0000256" key="1">
    <source>
        <dbReference type="ARBA" id="ARBA00004651"/>
    </source>
</evidence>
<evidence type="ECO:0000256" key="5">
    <source>
        <dbReference type="ARBA" id="ARBA00023136"/>
    </source>
</evidence>
<feature type="transmembrane region" description="Helical" evidence="6">
    <location>
        <begin position="140"/>
        <end position="158"/>
    </location>
</feature>
<comment type="caution">
    <text evidence="7">The sequence shown here is derived from an EMBL/GenBank/DDBJ whole genome shotgun (WGS) entry which is preliminary data.</text>
</comment>
<keyword evidence="3 6" id="KW-0812">Transmembrane</keyword>
<feature type="transmembrane region" description="Helical" evidence="6">
    <location>
        <begin position="277"/>
        <end position="308"/>
    </location>
</feature>
<keyword evidence="8" id="KW-1185">Reference proteome</keyword>
<accession>A0A7I9VS68</accession>
<feature type="transmembrane region" description="Helical" evidence="6">
    <location>
        <begin position="195"/>
        <end position="214"/>
    </location>
</feature>
<organism evidence="7 8">
    <name type="scientific">Anaeromyxobacter diazotrophicus</name>
    <dbReference type="NCBI Taxonomy" id="2590199"/>
    <lineage>
        <taxon>Bacteria</taxon>
        <taxon>Pseudomonadati</taxon>
        <taxon>Myxococcota</taxon>
        <taxon>Myxococcia</taxon>
        <taxon>Myxococcales</taxon>
        <taxon>Cystobacterineae</taxon>
        <taxon>Anaeromyxobacteraceae</taxon>
        <taxon>Anaeromyxobacter</taxon>
    </lineage>
</organism>
<feature type="transmembrane region" description="Helical" evidence="6">
    <location>
        <begin position="56"/>
        <end position="74"/>
    </location>
</feature>
<feature type="transmembrane region" description="Helical" evidence="6">
    <location>
        <begin position="109"/>
        <end position="131"/>
    </location>
</feature>
<evidence type="ECO:0000313" key="8">
    <source>
        <dbReference type="Proteomes" id="UP000503640"/>
    </source>
</evidence>
<dbReference type="PANTHER" id="PTHR47089">
    <property type="entry name" value="ABC TRANSPORTER, PERMEASE PROTEIN"/>
    <property type="match status" value="1"/>
</dbReference>
<protein>
    <submittedName>
        <fullName evidence="7">ABC transporter permease</fullName>
    </submittedName>
</protein>
<dbReference type="Pfam" id="PF02653">
    <property type="entry name" value="BPD_transp_2"/>
    <property type="match status" value="1"/>
</dbReference>
<dbReference type="CDD" id="cd06580">
    <property type="entry name" value="TM_PBP1_transp_TpRbsC_like"/>
    <property type="match status" value="1"/>
</dbReference>
<feature type="transmembrane region" description="Helical" evidence="6">
    <location>
        <begin position="243"/>
        <end position="265"/>
    </location>
</feature>
<keyword evidence="4 6" id="KW-1133">Transmembrane helix</keyword>
<reference evidence="8" key="1">
    <citation type="journal article" date="2020" name="Appl. Environ. Microbiol.">
        <title>Diazotrophic Anaeromyxobacter Isolates from Soils.</title>
        <authorList>
            <person name="Masuda Y."/>
            <person name="Yamanaka H."/>
            <person name="Xu Z.X."/>
            <person name="Shiratori Y."/>
            <person name="Aono T."/>
            <person name="Amachi S."/>
            <person name="Senoo K."/>
            <person name="Itoh H."/>
        </authorList>
    </citation>
    <scope>NUCLEOTIDE SEQUENCE [LARGE SCALE GENOMIC DNA]</scope>
    <source>
        <strain evidence="8">R267</strain>
    </source>
</reference>
<evidence type="ECO:0000256" key="2">
    <source>
        <dbReference type="ARBA" id="ARBA00022475"/>
    </source>
</evidence>
<name>A0A7I9VS68_9BACT</name>
<evidence type="ECO:0000313" key="7">
    <source>
        <dbReference type="EMBL" id="GEJ58919.1"/>
    </source>
</evidence>
<feature type="transmembrane region" description="Helical" evidence="6">
    <location>
        <begin position="320"/>
        <end position="341"/>
    </location>
</feature>
<sequence length="375" mass="38515">MPRFRLLYAGAVVLLAALAAAGAGALVLAAIGKSPWATYAVILTGPLQDLFGATEILVRAVPLILVALGIAISFRSGILNIGAEGQLMVGVLAATAVALALPGLPRPALLPLCLAAGAASGALWGGIAGVLRAWLGVNEILSTVMLNYIAAQLYTFLLRGPMIDPDELMTGSGTPQSVRLPRSAWLDRLVPGTRLHAGLLLALALAACVWLLLWRTTLGYRMRAAGAGSKAARYAGIRVERSLLVAMLFAGGFAGLAGAVEVLGVHHRAIEGISSGYGFAGIVVALFGGLHPAGIVPAAVFFGLLLVGADMTQRSAGVPANMILVLQGVIILAIVSARMALRDAYAQERAARLVRRLFPARGATPARAAPGDPAP</sequence>
<dbReference type="GO" id="GO:0005886">
    <property type="term" value="C:plasma membrane"/>
    <property type="evidence" value="ECO:0007669"/>
    <property type="project" value="UniProtKB-SubCell"/>
</dbReference>
<dbReference type="EMBL" id="BJTG01000009">
    <property type="protein sequence ID" value="GEJ58919.1"/>
    <property type="molecule type" value="Genomic_DNA"/>
</dbReference>
<dbReference type="AlphaFoldDB" id="A0A7I9VS68"/>
<keyword evidence="5 6" id="KW-0472">Membrane</keyword>
<evidence type="ECO:0000256" key="6">
    <source>
        <dbReference type="SAM" id="Phobius"/>
    </source>
</evidence>
<comment type="subcellular location">
    <subcellularLocation>
        <location evidence="1">Cell membrane</location>
        <topology evidence="1">Multi-pass membrane protein</topology>
    </subcellularLocation>
</comment>
<dbReference type="PANTHER" id="PTHR47089:SF1">
    <property type="entry name" value="GUANOSINE ABC TRANSPORTER PERMEASE PROTEIN NUPP"/>
    <property type="match status" value="1"/>
</dbReference>